<dbReference type="Pfam" id="PF22536">
    <property type="entry name" value="WHD_POLR3C"/>
    <property type="match status" value="1"/>
</dbReference>
<sequence>MDTSSPELCLLCCQIIGDYYGDFYQALFQKLTELGRCSAQQLAQSLHVPLRNVKNGLAGLVTLRLVFHCTVHDGPTTYTADLRGVYQVLRIGKLVQLAHNDHGSLAARIIETACNLKHCTLLELVDRVSRHDEATDESTIRSMVQALIADQYLINLRATHLKATSDVHREIESSMGSAVARITGTKAKIEHEEQVRLQTNQSLDTSTTEYGYCDTRGTRPTEGDQNGAVRAPQTNDMRDERLLQPNLYRVVLHAEMQGLRASATRTHGSLAAKVLVAAAKIVANPNAWTPSPVINFKTKSLQKTLVIEADHEQSDGNDVVMSNGNGSLDRDTSSVTIAQVEASLSRLAEGPYIFIEHMIEDWYIDKSAMDKYVREEELFKVLESRIPQPAPRILRILMNKGKLEERTLQELGLLGARDLKQALLEMKRLGFIDLQEIPRNAQRQPNQTVFLWFHDHERVQRYVLEGIYKSMTRLLQLLDLERTKIESTLAKIERDDVKGNEKQALGQAEYAVLSRYRKVEAWLNTEIARLDDSVAILRDVPTVTVDF</sequence>
<evidence type="ECO:0000256" key="4">
    <source>
        <dbReference type="ARBA" id="ARBA00023242"/>
    </source>
</evidence>
<comment type="subunit">
    <text evidence="5">Component of the RNA polymerase III (Pol III) complex consisting of 17 subunits.</text>
</comment>
<name>A0A8T0CFS0_CORYI</name>
<dbReference type="EMBL" id="MU093627">
    <property type="protein sequence ID" value="KAF7846340.1"/>
    <property type="molecule type" value="Genomic_DNA"/>
</dbReference>
<comment type="caution">
    <text evidence="9">The sequence shown here is derived from an EMBL/GenBank/DDBJ whole genome shotgun (WGS) entry which is preliminary data.</text>
</comment>
<accession>A0A8T0CFS0</accession>
<evidence type="ECO:0000256" key="5">
    <source>
        <dbReference type="RuleBase" id="RU367076"/>
    </source>
</evidence>
<keyword evidence="4 5" id="KW-0539">Nucleus</keyword>
<comment type="subcellular location">
    <subcellularLocation>
        <location evidence="1 5">Nucleus</location>
    </subcellularLocation>
</comment>
<evidence type="ECO:0000256" key="2">
    <source>
        <dbReference type="ARBA" id="ARBA00022478"/>
    </source>
</evidence>
<dbReference type="Gene3D" id="1.10.10.10">
    <property type="entry name" value="Winged helix-like DNA-binding domain superfamily/Winged helix DNA-binding domain"/>
    <property type="match status" value="2"/>
</dbReference>
<evidence type="ECO:0000256" key="1">
    <source>
        <dbReference type="ARBA" id="ARBA00004123"/>
    </source>
</evidence>
<gene>
    <name evidence="9" type="ORF">BT93_L4520</name>
</gene>
<dbReference type="InterPro" id="IPR013197">
    <property type="entry name" value="RNA_pol_III_RPC82-rel_HTH"/>
</dbReference>
<feature type="region of interest" description="Disordered" evidence="6">
    <location>
        <begin position="207"/>
        <end position="232"/>
    </location>
</feature>
<keyword evidence="3 5" id="KW-0804">Transcription</keyword>
<evidence type="ECO:0000256" key="3">
    <source>
        <dbReference type="ARBA" id="ARBA00023163"/>
    </source>
</evidence>
<comment type="function">
    <text evidence="5">DNA-dependent RNA polymerase catalyzes the transcription of DNA into RNA using the four ribonucleoside triphosphates as substrates. Specific core component of RNA polymerase III which synthesizes small RNAs, such as 5S rRNA and tRNAs.</text>
</comment>
<organism evidence="9 10">
    <name type="scientific">Corymbia citriodora subsp. variegata</name>
    <dbReference type="NCBI Taxonomy" id="360336"/>
    <lineage>
        <taxon>Eukaryota</taxon>
        <taxon>Viridiplantae</taxon>
        <taxon>Streptophyta</taxon>
        <taxon>Embryophyta</taxon>
        <taxon>Tracheophyta</taxon>
        <taxon>Spermatophyta</taxon>
        <taxon>Magnoliopsida</taxon>
        <taxon>eudicotyledons</taxon>
        <taxon>Gunneridae</taxon>
        <taxon>Pentapetalae</taxon>
        <taxon>rosids</taxon>
        <taxon>malvids</taxon>
        <taxon>Myrtales</taxon>
        <taxon>Myrtaceae</taxon>
        <taxon>Myrtoideae</taxon>
        <taxon>Eucalypteae</taxon>
        <taxon>Corymbia</taxon>
    </lineage>
</organism>
<evidence type="ECO:0000259" key="8">
    <source>
        <dbReference type="Pfam" id="PF22536"/>
    </source>
</evidence>
<dbReference type="PANTHER" id="PTHR12949:SF0">
    <property type="entry name" value="DNA-DIRECTED RNA POLYMERASE III SUBUNIT RPC3"/>
    <property type="match status" value="1"/>
</dbReference>
<protein>
    <recommendedName>
        <fullName evidence="5">DNA-directed RNA polymerase III subunit RPC3</fullName>
        <shortName evidence="5">RNA polymerase III subunit C3</shortName>
    </recommendedName>
</protein>
<keyword evidence="2 5" id="KW-0240">DNA-directed RNA polymerase</keyword>
<dbReference type="Gramene" id="rna-gnl|WGS:JABURB|Cocit.L4520.1">
    <property type="protein sequence ID" value="cds-KAF7846340.1"/>
    <property type="gene ID" value="gene-BT93_L4520"/>
</dbReference>
<dbReference type="PANTHER" id="PTHR12949">
    <property type="entry name" value="RNA POLYMERASE III DNA DIRECTED -RELATED"/>
    <property type="match status" value="1"/>
</dbReference>
<proteinExistence type="inferred from homology"/>
<dbReference type="InterPro" id="IPR039748">
    <property type="entry name" value="RPC3"/>
</dbReference>
<dbReference type="Pfam" id="PF08221">
    <property type="entry name" value="HTH_9"/>
    <property type="match status" value="1"/>
</dbReference>
<dbReference type="InterPro" id="IPR055207">
    <property type="entry name" value="POLR3C_WHD"/>
</dbReference>
<dbReference type="OrthoDB" id="272392at2759"/>
<keyword evidence="10" id="KW-1185">Reference proteome</keyword>
<feature type="domain" description="RNA polymerase III subunit RPC82-related helix-turn-helix" evidence="7">
    <location>
        <begin position="11"/>
        <end position="67"/>
    </location>
</feature>
<comment type="similarity">
    <text evidence="5">Belongs to the eukaryotic RPC3/POLR3C RNA polymerase subunit family.</text>
</comment>
<dbReference type="Proteomes" id="UP000806378">
    <property type="component" value="Unassembled WGS sequence"/>
</dbReference>
<dbReference type="GO" id="GO:0003697">
    <property type="term" value="F:single-stranded DNA binding"/>
    <property type="evidence" value="ECO:0007669"/>
    <property type="project" value="UniProtKB-UniRule"/>
</dbReference>
<evidence type="ECO:0000313" key="9">
    <source>
        <dbReference type="EMBL" id="KAF7846340.1"/>
    </source>
</evidence>
<evidence type="ECO:0000256" key="6">
    <source>
        <dbReference type="SAM" id="MobiDB-lite"/>
    </source>
</evidence>
<evidence type="ECO:0000313" key="10">
    <source>
        <dbReference type="Proteomes" id="UP000806378"/>
    </source>
</evidence>
<dbReference type="AlphaFoldDB" id="A0A8T0CFS0"/>
<evidence type="ECO:0000259" key="7">
    <source>
        <dbReference type="Pfam" id="PF08221"/>
    </source>
</evidence>
<feature type="domain" description="DNA-directed RNA polymerase III subunit RPC3 winged-helix" evidence="8">
    <location>
        <begin position="381"/>
        <end position="453"/>
    </location>
</feature>
<dbReference type="GO" id="GO:0005666">
    <property type="term" value="C:RNA polymerase III complex"/>
    <property type="evidence" value="ECO:0007669"/>
    <property type="project" value="UniProtKB-UniRule"/>
</dbReference>
<dbReference type="InterPro" id="IPR036388">
    <property type="entry name" value="WH-like_DNA-bd_sf"/>
</dbReference>
<reference evidence="9" key="1">
    <citation type="submission" date="2020-05" db="EMBL/GenBank/DDBJ databases">
        <title>WGS assembly of Corymbia citriodora subspecies variegata.</title>
        <authorList>
            <person name="Barry K."/>
            <person name="Hundley H."/>
            <person name="Shu S."/>
            <person name="Jenkins J."/>
            <person name="Grimwood J."/>
            <person name="Baten A."/>
        </authorList>
    </citation>
    <scope>NUCLEOTIDE SEQUENCE</scope>
    <source>
        <strain evidence="9">CV2-018</strain>
    </source>
</reference>